<keyword evidence="2" id="KW-0964">Secreted</keyword>
<protein>
    <recommendedName>
        <fullName evidence="6">C1q domain-containing protein</fullName>
    </recommendedName>
</protein>
<dbReference type="SMART" id="SM00110">
    <property type="entry name" value="C1Q"/>
    <property type="match status" value="1"/>
</dbReference>
<dbReference type="Gene3D" id="2.60.120.40">
    <property type="match status" value="1"/>
</dbReference>
<feature type="region of interest" description="Disordered" evidence="4">
    <location>
        <begin position="21"/>
        <end position="42"/>
    </location>
</feature>
<reference evidence="8" key="1">
    <citation type="journal article" date="2019" name="IScience">
        <title>Narwhal Genome Reveals Long-Term Low Genetic Diversity despite Current Large Abundance Size.</title>
        <authorList>
            <person name="Westbury M.V."/>
            <person name="Petersen B."/>
            <person name="Garde E."/>
            <person name="Heide-Jorgensen M.P."/>
            <person name="Lorenzen E.D."/>
        </authorList>
    </citation>
    <scope>NUCLEOTIDE SEQUENCE [LARGE SCALE GENOMIC DNA]</scope>
</reference>
<evidence type="ECO:0000313" key="7">
    <source>
        <dbReference type="EMBL" id="TKC45607.1"/>
    </source>
</evidence>
<sequence length="253" mass="27697">FWILALFVLLLVADVKSSADSQLCEPCGPRGPPRPRGPPGLLGLAGPPGVTGPRGIPGVPGAVEKRPCLPQSAFSVKLRSSVQLSLDLATGVFTCGVPSVYHFGFDIALFQNAVKLEKGDRVWLESKLDKEESEKGTTHTPTVFKEALHNDQDRFNLTTGVFTYTAPGVYHFGFDIELFQHAMKLGLMKNGTQVLEKEAQDKDNYRHVSGNVSLQLTMGDRVWLESKLDTAESEKGLTESMFFGYLLYGNYTG</sequence>
<dbReference type="Proteomes" id="UP000308365">
    <property type="component" value="Unassembled WGS sequence"/>
</dbReference>
<accession>A0A4U1F8W0</accession>
<evidence type="ECO:0000256" key="5">
    <source>
        <dbReference type="SAM" id="SignalP"/>
    </source>
</evidence>
<dbReference type="PROSITE" id="PS50871">
    <property type="entry name" value="C1Q"/>
    <property type="match status" value="1"/>
</dbReference>
<organism evidence="7 8">
    <name type="scientific">Monodon monoceros</name>
    <name type="common">Narwhal</name>
    <name type="synonym">Ceratodon monodon</name>
    <dbReference type="NCBI Taxonomy" id="40151"/>
    <lineage>
        <taxon>Eukaryota</taxon>
        <taxon>Metazoa</taxon>
        <taxon>Chordata</taxon>
        <taxon>Craniata</taxon>
        <taxon>Vertebrata</taxon>
        <taxon>Euteleostomi</taxon>
        <taxon>Mammalia</taxon>
        <taxon>Eutheria</taxon>
        <taxon>Laurasiatheria</taxon>
        <taxon>Artiodactyla</taxon>
        <taxon>Whippomorpha</taxon>
        <taxon>Cetacea</taxon>
        <taxon>Odontoceti</taxon>
        <taxon>Monodontidae</taxon>
        <taxon>Monodon</taxon>
    </lineage>
</organism>
<evidence type="ECO:0000259" key="6">
    <source>
        <dbReference type="PROSITE" id="PS50871"/>
    </source>
</evidence>
<dbReference type="EMBL" id="RWIC01000318">
    <property type="protein sequence ID" value="TKC45607.1"/>
    <property type="molecule type" value="Genomic_DNA"/>
</dbReference>
<dbReference type="PANTHER" id="PTHR15427">
    <property type="entry name" value="EMILIN ELASTIN MICROFIBRIL INTERFACE-LOCATED PROTEIN ELASTIN MICROFIBRIL INTERFACER"/>
    <property type="match status" value="1"/>
</dbReference>
<feature type="signal peptide" evidence="5">
    <location>
        <begin position="1"/>
        <end position="17"/>
    </location>
</feature>
<gene>
    <name evidence="7" type="ORF">EI555_010341</name>
</gene>
<evidence type="ECO:0000256" key="4">
    <source>
        <dbReference type="SAM" id="MobiDB-lite"/>
    </source>
</evidence>
<dbReference type="AlphaFoldDB" id="A0A4U1F8W0"/>
<dbReference type="GO" id="GO:0005581">
    <property type="term" value="C:collagen trimer"/>
    <property type="evidence" value="ECO:0007669"/>
    <property type="project" value="UniProtKB-KW"/>
</dbReference>
<evidence type="ECO:0000313" key="8">
    <source>
        <dbReference type="Proteomes" id="UP000308365"/>
    </source>
</evidence>
<dbReference type="InterPro" id="IPR050392">
    <property type="entry name" value="Collagen/C1q_domain"/>
</dbReference>
<evidence type="ECO:0000256" key="2">
    <source>
        <dbReference type="ARBA" id="ARBA00022525"/>
    </source>
</evidence>
<name>A0A4U1F8W0_MONMO</name>
<proteinExistence type="predicted"/>
<dbReference type="PANTHER" id="PTHR15427:SF34">
    <property type="entry name" value="PROTEIN HP-25 HOMOLOG 2"/>
    <property type="match status" value="1"/>
</dbReference>
<feature type="chain" id="PRO_5020805979" description="C1q domain-containing protein" evidence="5">
    <location>
        <begin position="18"/>
        <end position="253"/>
    </location>
</feature>
<keyword evidence="5" id="KW-0732">Signal</keyword>
<dbReference type="PRINTS" id="PR00007">
    <property type="entry name" value="COMPLEMNTC1Q"/>
</dbReference>
<feature type="non-terminal residue" evidence="7">
    <location>
        <position position="1"/>
    </location>
</feature>
<comment type="subcellular location">
    <subcellularLocation>
        <location evidence="1">Secreted</location>
    </subcellularLocation>
</comment>
<keyword evidence="3" id="KW-0176">Collagen</keyword>
<evidence type="ECO:0000256" key="1">
    <source>
        <dbReference type="ARBA" id="ARBA00004613"/>
    </source>
</evidence>
<feature type="domain" description="C1q" evidence="6">
    <location>
        <begin position="117"/>
        <end position="253"/>
    </location>
</feature>
<dbReference type="Pfam" id="PF00386">
    <property type="entry name" value="C1q"/>
    <property type="match status" value="1"/>
</dbReference>
<dbReference type="InterPro" id="IPR008983">
    <property type="entry name" value="Tumour_necrosis_fac-like_dom"/>
</dbReference>
<dbReference type="GO" id="GO:0005576">
    <property type="term" value="C:extracellular region"/>
    <property type="evidence" value="ECO:0007669"/>
    <property type="project" value="UniProtKB-SubCell"/>
</dbReference>
<comment type="caution">
    <text evidence="7">The sequence shown here is derived from an EMBL/GenBank/DDBJ whole genome shotgun (WGS) entry which is preliminary data.</text>
</comment>
<evidence type="ECO:0000256" key="3">
    <source>
        <dbReference type="ARBA" id="ARBA00023119"/>
    </source>
</evidence>
<dbReference type="InterPro" id="IPR001073">
    <property type="entry name" value="C1q_dom"/>
</dbReference>
<dbReference type="SUPFAM" id="SSF49842">
    <property type="entry name" value="TNF-like"/>
    <property type="match status" value="2"/>
</dbReference>
<feature type="compositionally biased region" description="Pro residues" evidence="4">
    <location>
        <begin position="29"/>
        <end position="38"/>
    </location>
</feature>